<evidence type="ECO:0000313" key="4">
    <source>
        <dbReference type="EMBL" id="MFC4105697.1"/>
    </source>
</evidence>
<evidence type="ECO:0000256" key="1">
    <source>
        <dbReference type="ARBA" id="ARBA00009013"/>
    </source>
</evidence>
<feature type="domain" description="STAS" evidence="3">
    <location>
        <begin position="13"/>
        <end position="118"/>
    </location>
</feature>
<reference evidence="5" key="1">
    <citation type="journal article" date="2019" name="Int. J. Syst. Evol. Microbiol.">
        <title>The Global Catalogue of Microorganisms (GCM) 10K type strain sequencing project: providing services to taxonomists for standard genome sequencing and annotation.</title>
        <authorList>
            <consortium name="The Broad Institute Genomics Platform"/>
            <consortium name="The Broad Institute Genome Sequencing Center for Infectious Disease"/>
            <person name="Wu L."/>
            <person name="Ma J."/>
        </authorList>
    </citation>
    <scope>NUCLEOTIDE SEQUENCE [LARGE SCALE GENOMIC DNA]</scope>
    <source>
        <strain evidence="5">2902at01</strain>
    </source>
</reference>
<dbReference type="Proteomes" id="UP001595868">
    <property type="component" value="Unassembled WGS sequence"/>
</dbReference>
<dbReference type="Pfam" id="PF01740">
    <property type="entry name" value="STAS"/>
    <property type="match status" value="1"/>
</dbReference>
<dbReference type="Gene3D" id="3.30.750.24">
    <property type="entry name" value="STAS domain"/>
    <property type="match status" value="1"/>
</dbReference>
<keyword evidence="5" id="KW-1185">Reference proteome</keyword>
<comment type="similarity">
    <text evidence="1 2">Belongs to the anti-sigma-factor antagonist family.</text>
</comment>
<dbReference type="InterPro" id="IPR002645">
    <property type="entry name" value="STAS_dom"/>
</dbReference>
<dbReference type="CDD" id="cd07043">
    <property type="entry name" value="STAS_anti-anti-sigma_factors"/>
    <property type="match status" value="1"/>
</dbReference>
<dbReference type="InterPro" id="IPR003658">
    <property type="entry name" value="Anti-sigma_ant"/>
</dbReference>
<dbReference type="NCBIfam" id="TIGR00377">
    <property type="entry name" value="ant_ant_sig"/>
    <property type="match status" value="1"/>
</dbReference>
<dbReference type="PROSITE" id="PS50801">
    <property type="entry name" value="STAS"/>
    <property type="match status" value="1"/>
</dbReference>
<sequence length="131" mass="13332">MSLSIVTSILPGGVMEIAPRGEIDVDTAYEVREAIAGVLAKARPARIELNMRLVSFIDSVGISAMVAGFQTAEVSGVKLVVTQPSRFVHRQLWVTGLLGLFGAPEPYFAGAAGAGSGAGAAAGVATEMSGA</sequence>
<dbReference type="RefSeq" id="WP_377542898.1">
    <property type="nucleotide sequence ID" value="NZ_JBHSBN010000003.1"/>
</dbReference>
<dbReference type="EMBL" id="JBHSBN010000003">
    <property type="protein sequence ID" value="MFC4105697.1"/>
    <property type="molecule type" value="Genomic_DNA"/>
</dbReference>
<comment type="caution">
    <text evidence="4">The sequence shown here is derived from an EMBL/GenBank/DDBJ whole genome shotgun (WGS) entry which is preliminary data.</text>
</comment>
<gene>
    <name evidence="4" type="ORF">ACFOX0_07085</name>
</gene>
<organism evidence="4 5">
    <name type="scientific">Micromonospora zhanjiangensis</name>
    <dbReference type="NCBI Taxonomy" id="1522057"/>
    <lineage>
        <taxon>Bacteria</taxon>
        <taxon>Bacillati</taxon>
        <taxon>Actinomycetota</taxon>
        <taxon>Actinomycetes</taxon>
        <taxon>Micromonosporales</taxon>
        <taxon>Micromonosporaceae</taxon>
        <taxon>Micromonospora</taxon>
    </lineage>
</organism>
<name>A0ABV8KIA4_9ACTN</name>
<evidence type="ECO:0000259" key="3">
    <source>
        <dbReference type="PROSITE" id="PS50801"/>
    </source>
</evidence>
<evidence type="ECO:0000256" key="2">
    <source>
        <dbReference type="RuleBase" id="RU003749"/>
    </source>
</evidence>
<protein>
    <recommendedName>
        <fullName evidence="2">Anti-sigma factor antagonist</fullName>
    </recommendedName>
</protein>
<proteinExistence type="inferred from homology"/>
<dbReference type="InterPro" id="IPR036513">
    <property type="entry name" value="STAS_dom_sf"/>
</dbReference>
<evidence type="ECO:0000313" key="5">
    <source>
        <dbReference type="Proteomes" id="UP001595868"/>
    </source>
</evidence>
<accession>A0ABV8KIA4</accession>
<dbReference type="SUPFAM" id="SSF52091">
    <property type="entry name" value="SpoIIaa-like"/>
    <property type="match status" value="1"/>
</dbReference>